<keyword evidence="2" id="KW-0813">Transport</keyword>
<dbReference type="OrthoDB" id="5405318at2"/>
<feature type="transmembrane region" description="Helical" evidence="7">
    <location>
        <begin position="220"/>
        <end position="247"/>
    </location>
</feature>
<feature type="transmembrane region" description="Helical" evidence="7">
    <location>
        <begin position="156"/>
        <end position="179"/>
    </location>
</feature>
<keyword evidence="3" id="KW-1003">Cell membrane</keyword>
<feature type="transmembrane region" description="Helical" evidence="7">
    <location>
        <begin position="65"/>
        <end position="86"/>
    </location>
</feature>
<accession>A0A7K1LKT2</accession>
<name>A0A7K1LKT2_9MICC</name>
<keyword evidence="4 7" id="KW-0812">Transmembrane</keyword>
<evidence type="ECO:0000256" key="1">
    <source>
        <dbReference type="ARBA" id="ARBA00004141"/>
    </source>
</evidence>
<keyword evidence="5 7" id="KW-1133">Transmembrane helix</keyword>
<feature type="transmembrane region" description="Helical" evidence="7">
    <location>
        <begin position="93"/>
        <end position="116"/>
    </location>
</feature>
<evidence type="ECO:0000256" key="5">
    <source>
        <dbReference type="ARBA" id="ARBA00022989"/>
    </source>
</evidence>
<evidence type="ECO:0000256" key="2">
    <source>
        <dbReference type="ARBA" id="ARBA00022448"/>
    </source>
</evidence>
<proteinExistence type="predicted"/>
<evidence type="ECO:0000256" key="3">
    <source>
        <dbReference type="ARBA" id="ARBA00022475"/>
    </source>
</evidence>
<dbReference type="GO" id="GO:0055085">
    <property type="term" value="P:transmembrane transport"/>
    <property type="evidence" value="ECO:0007669"/>
    <property type="project" value="InterPro"/>
</dbReference>
<evidence type="ECO:0000256" key="7">
    <source>
        <dbReference type="SAM" id="Phobius"/>
    </source>
</evidence>
<comment type="caution">
    <text evidence="8">The sequence shown here is derived from an EMBL/GenBank/DDBJ whole genome shotgun (WGS) entry which is preliminary data.</text>
</comment>
<evidence type="ECO:0000313" key="9">
    <source>
        <dbReference type="Proteomes" id="UP000462152"/>
    </source>
</evidence>
<reference evidence="8 9" key="1">
    <citation type="submission" date="2019-12" db="EMBL/GenBank/DDBJ databases">
        <authorList>
            <person name="Li J."/>
            <person name="Shi Y."/>
            <person name="Xu G."/>
            <person name="Xiao D."/>
            <person name="Ran X."/>
        </authorList>
    </citation>
    <scope>NUCLEOTIDE SEQUENCE [LARGE SCALE GENOMIC DNA]</scope>
    <source>
        <strain evidence="8 9">JCM 15915</strain>
    </source>
</reference>
<dbReference type="GO" id="GO:0016020">
    <property type="term" value="C:membrane"/>
    <property type="evidence" value="ECO:0007669"/>
    <property type="project" value="UniProtKB-SubCell"/>
</dbReference>
<dbReference type="PANTHER" id="PTHR36838:SF3">
    <property type="entry name" value="TRANSPORTER AUXIN EFFLUX CARRIER EC FAMILY"/>
    <property type="match status" value="1"/>
</dbReference>
<feature type="transmembrane region" description="Helical" evidence="7">
    <location>
        <begin position="191"/>
        <end position="208"/>
    </location>
</feature>
<sequence length="307" mass="31564">MGGVLIGFAVVGSIIAAGWVVSRIGLLGEHGGQVLSKTAFTLAFPAFMFSTLATSDLAGLVHPDALVVVLSSVTMMVAFVVVAAIARWGVQRALIGALASSYVNAANLGLPIATYVLGSAEIIPPVLLFQLVLVAPIVLALLDLISSSGGSAWRRFLRPLSNPVVVASLAGVAVNALGLDLPDPVLTPFELVGQATVPLMLLAFGMSLRRNGRQFRNGDTAGIVLAVALKTVAAPLVAVVIGSWVFGFSGKELLAPVLCSALPTAQNVYVYSLRYPGSTALARDAVLLSLIVAVPVLVVFSAVLSNA</sequence>
<gene>
    <name evidence="8" type="ORF">GMA10_11050</name>
</gene>
<feature type="transmembrane region" description="Helical" evidence="7">
    <location>
        <begin position="253"/>
        <end position="273"/>
    </location>
</feature>
<organism evidence="8 9">
    <name type="scientific">Rothia koreensis</name>
    <dbReference type="NCBI Taxonomy" id="592378"/>
    <lineage>
        <taxon>Bacteria</taxon>
        <taxon>Bacillati</taxon>
        <taxon>Actinomycetota</taxon>
        <taxon>Actinomycetes</taxon>
        <taxon>Micrococcales</taxon>
        <taxon>Micrococcaceae</taxon>
        <taxon>Rothia</taxon>
    </lineage>
</organism>
<feature type="transmembrane region" description="Helical" evidence="7">
    <location>
        <begin position="6"/>
        <end position="27"/>
    </location>
</feature>
<dbReference type="Proteomes" id="UP000462152">
    <property type="component" value="Unassembled WGS sequence"/>
</dbReference>
<keyword evidence="9" id="KW-1185">Reference proteome</keyword>
<evidence type="ECO:0000313" key="8">
    <source>
        <dbReference type="EMBL" id="MUN55740.1"/>
    </source>
</evidence>
<dbReference type="EMBL" id="WOGT01000008">
    <property type="protein sequence ID" value="MUN55740.1"/>
    <property type="molecule type" value="Genomic_DNA"/>
</dbReference>
<evidence type="ECO:0000256" key="6">
    <source>
        <dbReference type="ARBA" id="ARBA00023136"/>
    </source>
</evidence>
<evidence type="ECO:0000256" key="4">
    <source>
        <dbReference type="ARBA" id="ARBA00022692"/>
    </source>
</evidence>
<protein>
    <submittedName>
        <fullName evidence="8">AEC family transporter</fullName>
    </submittedName>
</protein>
<feature type="transmembrane region" description="Helical" evidence="7">
    <location>
        <begin position="34"/>
        <end position="53"/>
    </location>
</feature>
<dbReference type="PANTHER" id="PTHR36838">
    <property type="entry name" value="AUXIN EFFLUX CARRIER FAMILY PROTEIN"/>
    <property type="match status" value="1"/>
</dbReference>
<feature type="transmembrane region" description="Helical" evidence="7">
    <location>
        <begin position="285"/>
        <end position="304"/>
    </location>
</feature>
<dbReference type="AlphaFoldDB" id="A0A7K1LKT2"/>
<feature type="transmembrane region" description="Helical" evidence="7">
    <location>
        <begin position="122"/>
        <end position="144"/>
    </location>
</feature>
<comment type="subcellular location">
    <subcellularLocation>
        <location evidence="1">Membrane</location>
        <topology evidence="1">Multi-pass membrane protein</topology>
    </subcellularLocation>
</comment>
<dbReference type="InterPro" id="IPR004776">
    <property type="entry name" value="Mem_transp_PIN-like"/>
</dbReference>
<keyword evidence="6 7" id="KW-0472">Membrane</keyword>
<dbReference type="Pfam" id="PF03547">
    <property type="entry name" value="Mem_trans"/>
    <property type="match status" value="1"/>
</dbReference>